<feature type="transmembrane region" description="Helical" evidence="2">
    <location>
        <begin position="38"/>
        <end position="56"/>
    </location>
</feature>
<dbReference type="EMBL" id="BAAALV010000002">
    <property type="protein sequence ID" value="GAA1905673.1"/>
    <property type="molecule type" value="Genomic_DNA"/>
</dbReference>
<keyword evidence="2" id="KW-1133">Transmembrane helix</keyword>
<evidence type="ECO:0000313" key="4">
    <source>
        <dbReference type="Proteomes" id="UP001500784"/>
    </source>
</evidence>
<feature type="transmembrane region" description="Helical" evidence="2">
    <location>
        <begin position="6"/>
        <end position="26"/>
    </location>
</feature>
<gene>
    <name evidence="3" type="ORF">GCM10009688_07100</name>
</gene>
<comment type="caution">
    <text evidence="3">The sequence shown here is derived from an EMBL/GenBank/DDBJ whole genome shotgun (WGS) entry which is preliminary data.</text>
</comment>
<evidence type="ECO:0000256" key="2">
    <source>
        <dbReference type="SAM" id="Phobius"/>
    </source>
</evidence>
<keyword evidence="2" id="KW-0472">Membrane</keyword>
<keyword evidence="4" id="KW-1185">Reference proteome</keyword>
<reference evidence="3 4" key="1">
    <citation type="journal article" date="2019" name="Int. J. Syst. Evol. Microbiol.">
        <title>The Global Catalogue of Microorganisms (GCM) 10K type strain sequencing project: providing services to taxonomists for standard genome sequencing and annotation.</title>
        <authorList>
            <consortium name="The Broad Institute Genomics Platform"/>
            <consortium name="The Broad Institute Genome Sequencing Center for Infectious Disease"/>
            <person name="Wu L."/>
            <person name="Ma J."/>
        </authorList>
    </citation>
    <scope>NUCLEOTIDE SEQUENCE [LARGE SCALE GENOMIC DNA]</scope>
    <source>
        <strain evidence="3 4">JCM 13316</strain>
    </source>
</reference>
<organism evidence="3 4">
    <name type="scientific">Arthrobacter gandavensis</name>
    <dbReference type="NCBI Taxonomy" id="169960"/>
    <lineage>
        <taxon>Bacteria</taxon>
        <taxon>Bacillati</taxon>
        <taxon>Actinomycetota</taxon>
        <taxon>Actinomycetes</taxon>
        <taxon>Micrococcales</taxon>
        <taxon>Micrococcaceae</taxon>
        <taxon>Arthrobacter</taxon>
    </lineage>
</organism>
<dbReference type="RefSeq" id="WP_152224941.1">
    <property type="nucleotide sequence ID" value="NZ_BAAALV010000002.1"/>
</dbReference>
<evidence type="ECO:0000313" key="3">
    <source>
        <dbReference type="EMBL" id="GAA1905673.1"/>
    </source>
</evidence>
<accession>A0ABN2NWQ4</accession>
<protein>
    <submittedName>
        <fullName evidence="3">Uncharacterized protein</fullName>
    </submittedName>
</protein>
<sequence length="193" mass="20641">MDSGFLAGLPALLLAAAAIGLTAPGLDSALRREDGERLFWVSLTGGLAVVAAIAWASLAAPGAGAVVGLLALGGSAGAWYWVDRRHRARKRARVEKLRRRRLESLARRREAVLLEWGSYELDPWKGAEFPGLTDVREKETSQLARAAREATEAHEAAGSDAADDAAVERYGSAVGDLEAAWERAREAARRRAG</sequence>
<evidence type="ECO:0000256" key="1">
    <source>
        <dbReference type="SAM" id="MobiDB-lite"/>
    </source>
</evidence>
<feature type="compositionally biased region" description="Basic and acidic residues" evidence="1">
    <location>
        <begin position="140"/>
        <end position="157"/>
    </location>
</feature>
<proteinExistence type="predicted"/>
<feature type="transmembrane region" description="Helical" evidence="2">
    <location>
        <begin position="62"/>
        <end position="82"/>
    </location>
</feature>
<name>A0ABN2NWQ4_9MICC</name>
<dbReference type="Proteomes" id="UP001500784">
    <property type="component" value="Unassembled WGS sequence"/>
</dbReference>
<keyword evidence="2" id="KW-0812">Transmembrane</keyword>
<feature type="region of interest" description="Disordered" evidence="1">
    <location>
        <begin position="140"/>
        <end position="164"/>
    </location>
</feature>